<sequence length="248" mass="26669">MSEDRQARSAGDGALAQARADLTTQQQRRVDWMMIATVVAAFAAAGGLIFSGWTSYYSVETARDQLAQSREEADRELRQQAVLVSAWTQQGEKEQTTGFITNRSLDPVHQVIVALSTKLEGDPRTFPIDYKESMVLVDVGSLPPCSRVTIPAVLAKHQLGPGFALDVNYTIPGVSFVDVYGKRWARPSSGPLQPLKEALPSSKEGASAISKALLGKKNWSGGMANQPSGASYSEVPAAEPLKDCGTDK</sequence>
<dbReference type="EMBL" id="JAUSZV010000001">
    <property type="protein sequence ID" value="MDQ0904210.1"/>
    <property type="molecule type" value="Genomic_DNA"/>
</dbReference>
<keyword evidence="2" id="KW-1133">Transmembrane helix</keyword>
<gene>
    <name evidence="3" type="ORF">QFZ22_000195</name>
</gene>
<accession>A0AAW8F4P9</accession>
<dbReference type="AlphaFoldDB" id="A0AAW8F4P9"/>
<organism evidence="3 4">
    <name type="scientific">Streptomyces canus</name>
    <dbReference type="NCBI Taxonomy" id="58343"/>
    <lineage>
        <taxon>Bacteria</taxon>
        <taxon>Bacillati</taxon>
        <taxon>Actinomycetota</taxon>
        <taxon>Actinomycetes</taxon>
        <taxon>Kitasatosporales</taxon>
        <taxon>Streptomycetaceae</taxon>
        <taxon>Streptomyces</taxon>
        <taxon>Streptomyces aurantiacus group</taxon>
    </lineage>
</organism>
<evidence type="ECO:0000313" key="3">
    <source>
        <dbReference type="EMBL" id="MDQ0904210.1"/>
    </source>
</evidence>
<evidence type="ECO:0000313" key="4">
    <source>
        <dbReference type="Proteomes" id="UP001234216"/>
    </source>
</evidence>
<feature type="region of interest" description="Disordered" evidence="1">
    <location>
        <begin position="218"/>
        <end position="248"/>
    </location>
</feature>
<evidence type="ECO:0000256" key="2">
    <source>
        <dbReference type="SAM" id="Phobius"/>
    </source>
</evidence>
<protein>
    <submittedName>
        <fullName evidence="3">Uncharacterized protein</fullName>
    </submittedName>
</protein>
<evidence type="ECO:0000256" key="1">
    <source>
        <dbReference type="SAM" id="MobiDB-lite"/>
    </source>
</evidence>
<dbReference type="RefSeq" id="WP_306971756.1">
    <property type="nucleotide sequence ID" value="NZ_JAUSZV010000001.1"/>
</dbReference>
<name>A0AAW8F4P9_9ACTN</name>
<keyword evidence="2" id="KW-0472">Membrane</keyword>
<dbReference type="Proteomes" id="UP001234216">
    <property type="component" value="Unassembled WGS sequence"/>
</dbReference>
<proteinExistence type="predicted"/>
<feature type="transmembrane region" description="Helical" evidence="2">
    <location>
        <begin position="32"/>
        <end position="53"/>
    </location>
</feature>
<keyword evidence="2" id="KW-0812">Transmembrane</keyword>
<reference evidence="3" key="1">
    <citation type="submission" date="2023-07" db="EMBL/GenBank/DDBJ databases">
        <title>Comparative genomics of wheat-associated soil bacteria to identify genetic determinants of phenazine resistance.</title>
        <authorList>
            <person name="Mouncey N."/>
        </authorList>
    </citation>
    <scope>NUCLEOTIDE SEQUENCE</scope>
    <source>
        <strain evidence="3">V4I22</strain>
    </source>
</reference>
<comment type="caution">
    <text evidence="3">The sequence shown here is derived from an EMBL/GenBank/DDBJ whole genome shotgun (WGS) entry which is preliminary data.</text>
</comment>